<keyword evidence="5" id="KW-1185">Reference proteome</keyword>
<dbReference type="EMBL" id="FQUK01000065">
    <property type="protein sequence ID" value="SHF34553.1"/>
    <property type="molecule type" value="Genomic_DNA"/>
</dbReference>
<organism evidence="4 5">
    <name type="scientific">Thermomonas hydrothermalis</name>
    <dbReference type="NCBI Taxonomy" id="213588"/>
    <lineage>
        <taxon>Bacteria</taxon>
        <taxon>Pseudomonadati</taxon>
        <taxon>Pseudomonadota</taxon>
        <taxon>Gammaproteobacteria</taxon>
        <taxon>Lysobacterales</taxon>
        <taxon>Lysobacteraceae</taxon>
        <taxon>Thermomonas</taxon>
    </lineage>
</organism>
<dbReference type="STRING" id="213588.SAMN02745204_02307"/>
<gene>
    <name evidence="4" type="ORF">SAMN02745204_02307</name>
</gene>
<sequence>MNRQDFIVPRGHHGVAGAVRQRGVSLVIVLVLLIVMSVLGVAVLRSSALQERMGANLRDRNLAFQAAEAALREAQEDVLGNPAIDDLQYGKTLAEMRAAGKPVTCATDGICDQTVVPAETPVAKTATDGRSTYTIEYLGLGKGSTLQGVCETTAAISNYQCQRPMFRITARGRTAGVAEVVLQANIVSR</sequence>
<protein>
    <submittedName>
        <fullName evidence="4">Type IV pilus assembly protein PilX</fullName>
    </submittedName>
</protein>
<dbReference type="Pfam" id="PF14341">
    <property type="entry name" value="PilX_N"/>
    <property type="match status" value="1"/>
</dbReference>
<feature type="domain" description="PilX/PilW C-terminal" evidence="2">
    <location>
        <begin position="114"/>
        <end position="186"/>
    </location>
</feature>
<evidence type="ECO:0000259" key="3">
    <source>
        <dbReference type="Pfam" id="PF14341"/>
    </source>
</evidence>
<keyword evidence="1" id="KW-0472">Membrane</keyword>
<dbReference type="InterPro" id="IPR025746">
    <property type="entry name" value="PilX_N_dom"/>
</dbReference>
<keyword evidence="1" id="KW-0812">Transmembrane</keyword>
<proteinExistence type="predicted"/>
<dbReference type="InterPro" id="IPR025205">
    <property type="entry name" value="PilX/PilW_C"/>
</dbReference>
<feature type="domain" description="Type 4 fimbrial biogenesis protein PilX N-terminal" evidence="3">
    <location>
        <begin position="22"/>
        <end position="72"/>
    </location>
</feature>
<reference evidence="5" key="1">
    <citation type="submission" date="2016-11" db="EMBL/GenBank/DDBJ databases">
        <authorList>
            <person name="Varghese N."/>
            <person name="Submissions S."/>
        </authorList>
    </citation>
    <scope>NUCLEOTIDE SEQUENCE [LARGE SCALE GENOMIC DNA]</scope>
    <source>
        <strain evidence="5">DSM 14834</strain>
    </source>
</reference>
<accession>A0A1M5AWI7</accession>
<evidence type="ECO:0000313" key="5">
    <source>
        <dbReference type="Proteomes" id="UP000242857"/>
    </source>
</evidence>
<feature type="transmembrane region" description="Helical" evidence="1">
    <location>
        <begin position="24"/>
        <end position="44"/>
    </location>
</feature>
<name>A0A1M5AWI7_9GAMM</name>
<keyword evidence="1" id="KW-1133">Transmembrane helix</keyword>
<dbReference type="AlphaFoldDB" id="A0A1M5AWI7"/>
<evidence type="ECO:0000313" key="4">
    <source>
        <dbReference type="EMBL" id="SHF34553.1"/>
    </source>
</evidence>
<evidence type="ECO:0000256" key="1">
    <source>
        <dbReference type="SAM" id="Phobius"/>
    </source>
</evidence>
<evidence type="ECO:0000259" key="2">
    <source>
        <dbReference type="Pfam" id="PF13681"/>
    </source>
</evidence>
<dbReference type="Pfam" id="PF13681">
    <property type="entry name" value="PilX"/>
    <property type="match status" value="1"/>
</dbReference>
<dbReference type="Proteomes" id="UP000242857">
    <property type="component" value="Unassembled WGS sequence"/>
</dbReference>